<dbReference type="EMBL" id="CAUYUJ010007036">
    <property type="protein sequence ID" value="CAK0819382.1"/>
    <property type="molecule type" value="Genomic_DNA"/>
</dbReference>
<dbReference type="SUPFAM" id="SSF50978">
    <property type="entry name" value="WD40 repeat-like"/>
    <property type="match status" value="1"/>
</dbReference>
<proteinExistence type="predicted"/>
<dbReference type="Proteomes" id="UP001189429">
    <property type="component" value="Unassembled WGS sequence"/>
</dbReference>
<comment type="caution">
    <text evidence="3">The sequence shown here is derived from an EMBL/GenBank/DDBJ whole genome shotgun (WGS) entry which is preliminary data.</text>
</comment>
<keyword evidence="4" id="KW-1185">Reference proteome</keyword>
<reference evidence="3" key="1">
    <citation type="submission" date="2023-10" db="EMBL/GenBank/DDBJ databases">
        <authorList>
            <person name="Chen Y."/>
            <person name="Shah S."/>
            <person name="Dougan E. K."/>
            <person name="Thang M."/>
            <person name="Chan C."/>
        </authorList>
    </citation>
    <scope>NUCLEOTIDE SEQUENCE [LARGE SCALE GENOMIC DNA]</scope>
</reference>
<evidence type="ECO:0000256" key="2">
    <source>
        <dbReference type="SAM" id="MobiDB-lite"/>
    </source>
</evidence>
<organism evidence="3 4">
    <name type="scientific">Prorocentrum cordatum</name>
    <dbReference type="NCBI Taxonomy" id="2364126"/>
    <lineage>
        <taxon>Eukaryota</taxon>
        <taxon>Sar</taxon>
        <taxon>Alveolata</taxon>
        <taxon>Dinophyceae</taxon>
        <taxon>Prorocentrales</taxon>
        <taxon>Prorocentraceae</taxon>
        <taxon>Prorocentrum</taxon>
    </lineage>
</organism>
<protein>
    <submittedName>
        <fullName evidence="3">Uncharacterized protein</fullName>
    </submittedName>
</protein>
<dbReference type="PROSITE" id="PS50082">
    <property type="entry name" value="WD_REPEATS_2"/>
    <property type="match status" value="1"/>
</dbReference>
<dbReference type="InterPro" id="IPR036322">
    <property type="entry name" value="WD40_repeat_dom_sf"/>
</dbReference>
<name>A0ABN9RJT7_9DINO</name>
<feature type="repeat" description="WD" evidence="1">
    <location>
        <begin position="245"/>
        <end position="266"/>
    </location>
</feature>
<dbReference type="InterPro" id="IPR015943">
    <property type="entry name" value="WD40/YVTN_repeat-like_dom_sf"/>
</dbReference>
<keyword evidence="1" id="KW-0853">WD repeat</keyword>
<gene>
    <name evidence="3" type="ORF">PCOR1329_LOCUS21380</name>
</gene>
<feature type="region of interest" description="Disordered" evidence="2">
    <location>
        <begin position="198"/>
        <end position="225"/>
    </location>
</feature>
<evidence type="ECO:0000313" key="3">
    <source>
        <dbReference type="EMBL" id="CAK0819382.1"/>
    </source>
</evidence>
<sequence length="356" mass="40164">MIEALLKKGGNFVMVKGQSGFACKVGVKKFLDDKGLGLDERAPALLKMIWEAKLELNFIVVARCRDPEWNEAFDIPVAARALELEAALEAVSPELVGESLDWLLPPETHSGYRDEEETVRATSSMASLTSWMPMPTRRRSHAQDEDLRVQEISPTGWTKSPKLCRPHRGARAGRFPGPKRSGWRFQYWKSFDRTSYSSFGPRSQHPAPFAETRGQQSEEEWSPERQLVEVEERESSGLPGCRRALSGSYDGTVRLWDLADRKSLKTMALHGGARIYGDAMLFRGEVASWQHSLDSISCNSEKWRVGRHGCILNSFNLELVLGVFPYPHPLSVFPYLDPHPLWHAAGDMEYAVSNFK</sequence>
<feature type="region of interest" description="Disordered" evidence="2">
    <location>
        <begin position="156"/>
        <end position="175"/>
    </location>
</feature>
<accession>A0ABN9RJT7</accession>
<feature type="compositionally biased region" description="Basic residues" evidence="2">
    <location>
        <begin position="162"/>
        <end position="171"/>
    </location>
</feature>
<dbReference type="InterPro" id="IPR001680">
    <property type="entry name" value="WD40_rpt"/>
</dbReference>
<evidence type="ECO:0000313" key="4">
    <source>
        <dbReference type="Proteomes" id="UP001189429"/>
    </source>
</evidence>
<evidence type="ECO:0000256" key="1">
    <source>
        <dbReference type="PROSITE-ProRule" id="PRU00221"/>
    </source>
</evidence>
<dbReference type="Gene3D" id="2.130.10.10">
    <property type="entry name" value="YVTN repeat-like/Quinoprotein amine dehydrogenase"/>
    <property type="match status" value="1"/>
</dbReference>